<comment type="caution">
    <text evidence="1">The sequence shown here is derived from an EMBL/GenBank/DDBJ whole genome shotgun (WGS) entry which is preliminary data.</text>
</comment>
<protein>
    <submittedName>
        <fullName evidence="1">Uncharacterized protein</fullName>
    </submittedName>
</protein>
<dbReference type="AlphaFoldDB" id="A0A645FD24"/>
<gene>
    <name evidence="1" type="ORF">SDC9_159509</name>
</gene>
<sequence length="60" mass="6564">MAVCSGFDRENVGVGINYGSRGYNYHWSDGGDLAASIAQNTHFFDVATILLKVNPEKIDE</sequence>
<proteinExistence type="predicted"/>
<evidence type="ECO:0000313" key="1">
    <source>
        <dbReference type="EMBL" id="MPN12197.1"/>
    </source>
</evidence>
<accession>A0A645FD24</accession>
<dbReference type="EMBL" id="VSSQ01058489">
    <property type="protein sequence ID" value="MPN12197.1"/>
    <property type="molecule type" value="Genomic_DNA"/>
</dbReference>
<name>A0A645FD24_9ZZZZ</name>
<reference evidence="1" key="1">
    <citation type="submission" date="2019-08" db="EMBL/GenBank/DDBJ databases">
        <authorList>
            <person name="Kucharzyk K."/>
            <person name="Murdoch R.W."/>
            <person name="Higgins S."/>
            <person name="Loffler F."/>
        </authorList>
    </citation>
    <scope>NUCLEOTIDE SEQUENCE</scope>
</reference>
<organism evidence="1">
    <name type="scientific">bioreactor metagenome</name>
    <dbReference type="NCBI Taxonomy" id="1076179"/>
    <lineage>
        <taxon>unclassified sequences</taxon>
        <taxon>metagenomes</taxon>
        <taxon>ecological metagenomes</taxon>
    </lineage>
</organism>